<accession>A0A645IMK2</accession>
<dbReference type="AlphaFoldDB" id="A0A645IMK2"/>
<evidence type="ECO:0000313" key="2">
    <source>
        <dbReference type="EMBL" id="MPN52286.1"/>
    </source>
</evidence>
<dbReference type="EMBL" id="VSSQ01118252">
    <property type="protein sequence ID" value="MPN52286.1"/>
    <property type="molecule type" value="Genomic_DNA"/>
</dbReference>
<reference evidence="2" key="1">
    <citation type="submission" date="2019-08" db="EMBL/GenBank/DDBJ databases">
        <authorList>
            <person name="Kucharzyk K."/>
            <person name="Murdoch R.W."/>
            <person name="Higgins S."/>
            <person name="Loffler F."/>
        </authorList>
    </citation>
    <scope>NUCLEOTIDE SEQUENCE</scope>
</reference>
<organism evidence="2">
    <name type="scientific">bioreactor metagenome</name>
    <dbReference type="NCBI Taxonomy" id="1076179"/>
    <lineage>
        <taxon>unclassified sequences</taxon>
        <taxon>metagenomes</taxon>
        <taxon>ecological metagenomes</taxon>
    </lineage>
</organism>
<sequence length="139" mass="15894">MGIPSLICPGGIDFACLSKEDFFDDEDQRGFVWHSKDYLTHTRLWESEILDITKTIVQRVNCAKGVTEIVLPLGGLRTMSRPGEFFFKPDTIKKMRVIFEENLKPEIIFKVFDVNFDDPVFADICSSEMLTLLEIGGLR</sequence>
<proteinExistence type="predicted"/>
<gene>
    <name evidence="2" type="ORF">SDC9_199942</name>
</gene>
<dbReference type="InterPro" id="IPR056778">
    <property type="entry name" value="UPF0261_C"/>
</dbReference>
<dbReference type="Pfam" id="PF23189">
    <property type="entry name" value="UPF0261_C"/>
    <property type="match status" value="1"/>
</dbReference>
<name>A0A645IMK2_9ZZZZ</name>
<evidence type="ECO:0000259" key="1">
    <source>
        <dbReference type="Pfam" id="PF23189"/>
    </source>
</evidence>
<dbReference type="Gene3D" id="3.40.50.12030">
    <property type="entry name" value="Uncharacterised protein family UPF0261, NC domain"/>
    <property type="match status" value="1"/>
</dbReference>
<comment type="caution">
    <text evidence="2">The sequence shown here is derived from an EMBL/GenBank/DDBJ whole genome shotgun (WGS) entry which is preliminary data.</text>
</comment>
<feature type="domain" description="UPF0261" evidence="1">
    <location>
        <begin position="1"/>
        <end position="132"/>
    </location>
</feature>
<protein>
    <recommendedName>
        <fullName evidence="1">UPF0261 domain-containing protein</fullName>
    </recommendedName>
</protein>